<name>A0A0F9H5H8_9ZZZZ</name>
<evidence type="ECO:0000313" key="1">
    <source>
        <dbReference type="EMBL" id="KKM06324.1"/>
    </source>
</evidence>
<feature type="non-terminal residue" evidence="1">
    <location>
        <position position="90"/>
    </location>
</feature>
<accession>A0A0F9H5H8</accession>
<organism evidence="1">
    <name type="scientific">marine sediment metagenome</name>
    <dbReference type="NCBI Taxonomy" id="412755"/>
    <lineage>
        <taxon>unclassified sequences</taxon>
        <taxon>metagenomes</taxon>
        <taxon>ecological metagenomes</taxon>
    </lineage>
</organism>
<dbReference type="AlphaFoldDB" id="A0A0F9H5H8"/>
<dbReference type="EMBL" id="LAZR01016021">
    <property type="protein sequence ID" value="KKM06324.1"/>
    <property type="molecule type" value="Genomic_DNA"/>
</dbReference>
<proteinExistence type="predicted"/>
<gene>
    <name evidence="1" type="ORF">LCGC14_1745100</name>
</gene>
<sequence>MKNYKILMIFVMLLLVLPMISAQEEPKFLTKVGVELDYKDNCFNNGTFCNPTSLCNLTVLYPNSTILLDNQPMTNQLSFHNFTFTGDEIN</sequence>
<comment type="caution">
    <text evidence="1">The sequence shown here is derived from an EMBL/GenBank/DDBJ whole genome shotgun (WGS) entry which is preliminary data.</text>
</comment>
<reference evidence="1" key="1">
    <citation type="journal article" date="2015" name="Nature">
        <title>Complex archaea that bridge the gap between prokaryotes and eukaryotes.</title>
        <authorList>
            <person name="Spang A."/>
            <person name="Saw J.H."/>
            <person name="Jorgensen S.L."/>
            <person name="Zaremba-Niedzwiedzka K."/>
            <person name="Martijn J."/>
            <person name="Lind A.E."/>
            <person name="van Eijk R."/>
            <person name="Schleper C."/>
            <person name="Guy L."/>
            <person name="Ettema T.J."/>
        </authorList>
    </citation>
    <scope>NUCLEOTIDE SEQUENCE</scope>
</reference>
<protein>
    <submittedName>
        <fullName evidence="1">Uncharacterized protein</fullName>
    </submittedName>
</protein>